<evidence type="ECO:0008006" key="5">
    <source>
        <dbReference type="Google" id="ProtNLM"/>
    </source>
</evidence>
<name>A0AAD4C6R5_BOLED</name>
<proteinExistence type="inferred from homology"/>
<gene>
    <name evidence="3" type="ORF">L210DRAFT_3639625</name>
</gene>
<comment type="caution">
    <text evidence="3">The sequence shown here is derived from an EMBL/GenBank/DDBJ whole genome shotgun (WGS) entry which is preliminary data.</text>
</comment>
<accession>A0AAD4C6R5</accession>
<dbReference type="SUPFAM" id="SSF48371">
    <property type="entry name" value="ARM repeat"/>
    <property type="match status" value="1"/>
</dbReference>
<dbReference type="InterPro" id="IPR049150">
    <property type="entry name" value="EFR3_HEAT-like_rpt"/>
</dbReference>
<comment type="similarity">
    <text evidence="1">Belongs to the EFR3 family.</text>
</comment>
<evidence type="ECO:0000313" key="3">
    <source>
        <dbReference type="EMBL" id="KAF8450536.1"/>
    </source>
</evidence>
<dbReference type="Proteomes" id="UP001194468">
    <property type="component" value="Unassembled WGS sequence"/>
</dbReference>
<organism evidence="3 4">
    <name type="scientific">Boletus edulis BED1</name>
    <dbReference type="NCBI Taxonomy" id="1328754"/>
    <lineage>
        <taxon>Eukaryota</taxon>
        <taxon>Fungi</taxon>
        <taxon>Dikarya</taxon>
        <taxon>Basidiomycota</taxon>
        <taxon>Agaricomycotina</taxon>
        <taxon>Agaricomycetes</taxon>
        <taxon>Agaricomycetidae</taxon>
        <taxon>Boletales</taxon>
        <taxon>Boletineae</taxon>
        <taxon>Boletaceae</taxon>
        <taxon>Boletoideae</taxon>
        <taxon>Boletus</taxon>
    </lineage>
</organism>
<dbReference type="AlphaFoldDB" id="A0AAD4C6R5"/>
<keyword evidence="4" id="KW-1185">Reference proteome</keyword>
<reference evidence="3" key="2">
    <citation type="journal article" date="2020" name="Nat. Commun.">
        <title>Large-scale genome sequencing of mycorrhizal fungi provides insights into the early evolution of symbiotic traits.</title>
        <authorList>
            <person name="Miyauchi S."/>
            <person name="Kiss E."/>
            <person name="Kuo A."/>
            <person name="Drula E."/>
            <person name="Kohler A."/>
            <person name="Sanchez-Garcia M."/>
            <person name="Morin E."/>
            <person name="Andreopoulos B."/>
            <person name="Barry K.W."/>
            <person name="Bonito G."/>
            <person name="Buee M."/>
            <person name="Carver A."/>
            <person name="Chen C."/>
            <person name="Cichocki N."/>
            <person name="Clum A."/>
            <person name="Culley D."/>
            <person name="Crous P.W."/>
            <person name="Fauchery L."/>
            <person name="Girlanda M."/>
            <person name="Hayes R.D."/>
            <person name="Keri Z."/>
            <person name="LaButti K."/>
            <person name="Lipzen A."/>
            <person name="Lombard V."/>
            <person name="Magnuson J."/>
            <person name="Maillard F."/>
            <person name="Murat C."/>
            <person name="Nolan M."/>
            <person name="Ohm R.A."/>
            <person name="Pangilinan J."/>
            <person name="Pereira M.F."/>
            <person name="Perotto S."/>
            <person name="Peter M."/>
            <person name="Pfister S."/>
            <person name="Riley R."/>
            <person name="Sitrit Y."/>
            <person name="Stielow J.B."/>
            <person name="Szollosi G."/>
            <person name="Zifcakova L."/>
            <person name="Stursova M."/>
            <person name="Spatafora J.W."/>
            <person name="Tedersoo L."/>
            <person name="Vaario L.M."/>
            <person name="Yamada A."/>
            <person name="Yan M."/>
            <person name="Wang P."/>
            <person name="Xu J."/>
            <person name="Bruns T."/>
            <person name="Baldrian P."/>
            <person name="Vilgalys R."/>
            <person name="Dunand C."/>
            <person name="Henrissat B."/>
            <person name="Grigoriev I.V."/>
            <person name="Hibbett D."/>
            <person name="Nagy L.G."/>
            <person name="Martin F.M."/>
        </authorList>
    </citation>
    <scope>NUCLEOTIDE SEQUENCE</scope>
    <source>
        <strain evidence="3">BED1</strain>
    </source>
</reference>
<feature type="region of interest" description="Disordered" evidence="2">
    <location>
        <begin position="618"/>
        <end position="659"/>
    </location>
</feature>
<evidence type="ECO:0000256" key="2">
    <source>
        <dbReference type="SAM" id="MobiDB-lite"/>
    </source>
</evidence>
<dbReference type="PANTHER" id="PTHR47766:SF1">
    <property type="entry name" value="PROTEIN EFR3"/>
    <property type="match status" value="1"/>
</dbReference>
<protein>
    <recommendedName>
        <fullName evidence="5">Cellular morphogenesis-related protein</fullName>
    </recommendedName>
</protein>
<dbReference type="EMBL" id="WHUW01000002">
    <property type="protein sequence ID" value="KAF8450536.1"/>
    <property type="molecule type" value="Genomic_DNA"/>
</dbReference>
<dbReference type="InterPro" id="IPR016024">
    <property type="entry name" value="ARM-type_fold"/>
</dbReference>
<dbReference type="PANTHER" id="PTHR47766">
    <property type="entry name" value="PROTEIN EFR3"/>
    <property type="match status" value="1"/>
</dbReference>
<evidence type="ECO:0000313" key="4">
    <source>
        <dbReference type="Proteomes" id="UP001194468"/>
    </source>
</evidence>
<dbReference type="Pfam" id="PF21072">
    <property type="entry name" value="EFR3"/>
    <property type="match status" value="2"/>
</dbReference>
<dbReference type="InterPro" id="IPR039786">
    <property type="entry name" value="EFR3"/>
</dbReference>
<evidence type="ECO:0000256" key="1">
    <source>
        <dbReference type="ARBA" id="ARBA00010216"/>
    </source>
</evidence>
<feature type="compositionally biased region" description="Polar residues" evidence="2">
    <location>
        <begin position="636"/>
        <end position="659"/>
    </location>
</feature>
<sequence>MHIFTPNHVALVAACYPPWSSAAPEYRPNPQELSRLTYYATNRPGKIHKLGAELEKHTRSECTKTLAGNTRARASLLITLAIIRALAIECRRDISLLSPSLLVCLKITLELVSSDLEISARAASVLTAWCTYTDGHAIGVDAGMTQNYLVVLSHFAKQSIVEIKSVDYELRNRTRVVGLAAITGVVNSEALYISSTQFKSQASRIIRALLFHVLQSEIKSLDECTSAIKDNTPSVYMEEFRTRPPDQRRAASIHVHVDGQSGPSSADVLLASLRAISLLLQHSNSAQIALILQAAFEIMDDLHLWDKVDQSCWFARKACEWTQYQYRYAVPSQLVERLLETQDTLVSTHQQRTLTRMLTTVFTSPISLINLSTSDIVSNLVTLVLRRVSVNTDDDLLPLLVESIGSLGTHVYYSDQIQDLASELISRLVAVQAHGSPSLERDDYNKRRSQAIRCLLAGLSGLLLAADAARKDDHEKTLLSPPSSLILSGTSSSRSQVPQRKRVSGEIWYETLNLLCDGDYAVRSYYAHTLVTYLRQELAKPGNSGSIKRSRKTTEESSPIQANNISLLVFGDPSTRSLHATHAYLFMLATSSSLGFVADLSPSPAYSLNGDFASIAVSSTAPSSDPPGHGAEIVETQPSRPSSSRLSAGTATRSRKVSNTQKLLECTPQKVTSSSLASLSDHALILHVLTAIHEELPIRGLLTGIPMLLSLDAASQMEDESDLSVRQRAGALKEVINRVWLVIGQVWECAELIELAERAISSSHGPAILPQVAEFTPGVLRPPEEQVMFPPVMESEMVAEWSHVNAEEALSLIVSSRNVQEATGMDRQGLLRRLTAQWSAEAALKDSLERPSTHRPLTENGSPLLKLSPALMAIENLSLQSLTRSVRGVGVTDLREALEGRAGASNPTLAHPPSVSTLDHALSFDIHAPRLAPTKPKPRFKKRAVTAGSGEVREVLNKLGIGKPNGTTNLLKASFPSMQKSDHR</sequence>
<reference evidence="3" key="1">
    <citation type="submission" date="2019-10" db="EMBL/GenBank/DDBJ databases">
        <authorList>
            <consortium name="DOE Joint Genome Institute"/>
            <person name="Kuo A."/>
            <person name="Miyauchi S."/>
            <person name="Kiss E."/>
            <person name="Drula E."/>
            <person name="Kohler A."/>
            <person name="Sanchez-Garcia M."/>
            <person name="Andreopoulos B."/>
            <person name="Barry K.W."/>
            <person name="Bonito G."/>
            <person name="Buee M."/>
            <person name="Carver A."/>
            <person name="Chen C."/>
            <person name="Cichocki N."/>
            <person name="Clum A."/>
            <person name="Culley D."/>
            <person name="Crous P.W."/>
            <person name="Fauchery L."/>
            <person name="Girlanda M."/>
            <person name="Hayes R."/>
            <person name="Keri Z."/>
            <person name="LaButti K."/>
            <person name="Lipzen A."/>
            <person name="Lombard V."/>
            <person name="Magnuson J."/>
            <person name="Maillard F."/>
            <person name="Morin E."/>
            <person name="Murat C."/>
            <person name="Nolan M."/>
            <person name="Ohm R."/>
            <person name="Pangilinan J."/>
            <person name="Pereira M."/>
            <person name="Perotto S."/>
            <person name="Peter M."/>
            <person name="Riley R."/>
            <person name="Sitrit Y."/>
            <person name="Stielow B."/>
            <person name="Szollosi G."/>
            <person name="Zifcakova L."/>
            <person name="Stursova M."/>
            <person name="Spatafora J.W."/>
            <person name="Tedersoo L."/>
            <person name="Vaario L.-M."/>
            <person name="Yamada A."/>
            <person name="Yan M."/>
            <person name="Wang P."/>
            <person name="Xu J."/>
            <person name="Bruns T."/>
            <person name="Baldrian P."/>
            <person name="Vilgalys R."/>
            <person name="Henrissat B."/>
            <person name="Grigoriev I.V."/>
            <person name="Hibbett D."/>
            <person name="Nagy L.G."/>
            <person name="Martin F.M."/>
        </authorList>
    </citation>
    <scope>NUCLEOTIDE SEQUENCE</scope>
    <source>
        <strain evidence="3">BED1</strain>
    </source>
</reference>
<dbReference type="GO" id="GO:0072659">
    <property type="term" value="P:protein localization to plasma membrane"/>
    <property type="evidence" value="ECO:0007669"/>
    <property type="project" value="InterPro"/>
</dbReference>